<dbReference type="Pfam" id="PF00128">
    <property type="entry name" value="Alpha-amylase"/>
    <property type="match status" value="1"/>
</dbReference>
<evidence type="ECO:0000259" key="1">
    <source>
        <dbReference type="SMART" id="SM00642"/>
    </source>
</evidence>
<dbReference type="SUPFAM" id="SSF51445">
    <property type="entry name" value="(Trans)glycosidases"/>
    <property type="match status" value="1"/>
</dbReference>
<dbReference type="PANTHER" id="PTHR10569">
    <property type="entry name" value="GLYCOGEN DEBRANCHING ENZYME"/>
    <property type="match status" value="1"/>
</dbReference>
<dbReference type="GO" id="GO:0004134">
    <property type="term" value="F:4-alpha-glucanotransferase activity"/>
    <property type="evidence" value="ECO:0007669"/>
    <property type="project" value="InterPro"/>
</dbReference>
<keyword evidence="3" id="KW-1185">Reference proteome</keyword>
<dbReference type="RefSeq" id="WP_154419762.1">
    <property type="nucleotide sequence ID" value="NZ_VUNS01000023.1"/>
</dbReference>
<dbReference type="InterPro" id="IPR010401">
    <property type="entry name" value="AGL/Gdb1"/>
</dbReference>
<dbReference type="EMBL" id="VUNS01000023">
    <property type="protein sequence ID" value="MST98772.1"/>
    <property type="molecule type" value="Genomic_DNA"/>
</dbReference>
<organism evidence="2 3">
    <name type="scientific">Victivallis lenta</name>
    <dbReference type="NCBI Taxonomy" id="2606640"/>
    <lineage>
        <taxon>Bacteria</taxon>
        <taxon>Pseudomonadati</taxon>
        <taxon>Lentisphaerota</taxon>
        <taxon>Lentisphaeria</taxon>
        <taxon>Victivallales</taxon>
        <taxon>Victivallaceae</taxon>
        <taxon>Victivallis</taxon>
    </lineage>
</organism>
<comment type="caution">
    <text evidence="2">The sequence shown here is derived from an EMBL/GenBank/DDBJ whole genome shotgun (WGS) entry which is preliminary data.</text>
</comment>
<dbReference type="InterPro" id="IPR032790">
    <property type="entry name" value="GDE_C"/>
</dbReference>
<dbReference type="InterPro" id="IPR017853">
    <property type="entry name" value="GH"/>
</dbReference>
<sequence length="1404" mass="155031">MHQSICPDRAIFYAGDTVTFTLSGLEGRAGRAVLRSTIGRAAVRRQELIDHNETGAPLLGLDWHDLEMEAVSDGTFSLTLPLVEVGVFEAKCCFMPAGRPGIEWPDSSNFRLKVEAAAGVCGNTMYSAFVRQFGVNCARPVSEPPPETVEKLDAENYTVIPPSGTFRQLAAKLDHIFDRLGCRILQLLPIHPMPTQYGRMGRYGSPFAALDYFSIDPALADFDTKATPMEQFGELVDQVHARGGRIFMDIPVNHTGWASKLQMEHPDYFVRQPDGTFVSPGAWGVTWSDLCKLNYREPKVHRLMAKVFLFWCRRRVDGFRCDAGYMLPAEAWEYIVPKVRSEYPDTVFLLEGLGGPLKVQEDLLGRAGLNWGYSELFQNYTRDEITRYFPYVDRCSQTCGTLVNFAETHDNARLAASGKTYAKLRFMVAAMLSEDGALGFANGAEFYATEKIDVHGNAALNWGAEPNLVELIRKLNTLLADHAAFQAYAQVELIQEGPGNVLAVRRTAPDGNVILALLNLDCDHPSSVSWKSDLTPDGGTELLTEQPVRFLRSGPLFSHELEPGGALCIGFDNYRIAAAPPGYEPERTRRQRAEAMAMSVQIKLAGLTAGKAGAGAAMLADPEGFCASLAETVLPPVTHYRTECDATRHVMIPPGDILLAECENRFRLTVFADGRAVFTGSSLTAEDGRDIVLAVLPENTASHGRDLGIQICSFGPDGKVRRTDGHLLQLPPGARCRIRLSNSGTEIRNGELLAFAANNLGGMSFFRAAWGEIASKYEAILSANVNPDYPVDRRTMFTRLRGWLQVNGYSQPLDLRSIASFSAMPDNRARWVFSVPAGQGCRVRLVVDFAGAEKGDAVRFRFHRPAADPEGEPGELGDATPVRLILRPDLEDRINHELTKAYTGPEKRFPESVRETGSGFEFTPSDRTLEVKIENGAFHREPEWYYLVDLPAERYYGLEDKTDLFSPGYIEIDLAGGGSAGLTAEIRPSGTAPGSAKFPPGCDDCIPAEVNPAALFAPAMRRFIVKRDRENTIIAGYPWFLDWGRDTLIALRGLVKGEFETEAAAIIRQFACFEKDGTIPNVIRGLDDRNRDTSDAPLYLIVAARDYTEHHSNRILDASCGGRKLRDVLRSIVEHYRAGTPNGIVMDEESGLIFSPPHFTWMDTNFPAGTPREGYPIEIQALWYASLEFLGREEPEYQALAARVAASIEELYFRSAAGPLFCSDCLHAGRGVPARDAVPDDHNRPNQLLAVTLGAVKDPVRRRGILASAEELLVPGGIRSLADRPVQYRLPVERDGRLLNDPERPYRGSYRGPEDTSRKVAYHNGTVWCWPFPAYCEALYLVGGEPVRQRAFSLLLSSAHYFETGVPGQLPEVADGDYPHRAGGCAAQAWSVSEFFRVYGILKP</sequence>
<dbReference type="Gene3D" id="3.20.20.80">
    <property type="entry name" value="Glycosidases"/>
    <property type="match status" value="1"/>
</dbReference>
<dbReference type="InterPro" id="IPR024742">
    <property type="entry name" value="Glycogen_debranch_N"/>
</dbReference>
<reference evidence="2 3" key="1">
    <citation type="submission" date="2019-08" db="EMBL/GenBank/DDBJ databases">
        <title>In-depth cultivation of the pig gut microbiome towards novel bacterial diversity and tailored functional studies.</title>
        <authorList>
            <person name="Wylensek D."/>
            <person name="Hitch T.C.A."/>
            <person name="Clavel T."/>
        </authorList>
    </citation>
    <scope>NUCLEOTIDE SEQUENCE [LARGE SCALE GENOMIC DNA]</scope>
    <source>
        <strain evidence="2 3">BBE-744-WT-12</strain>
    </source>
</reference>
<dbReference type="InterPro" id="IPR012341">
    <property type="entry name" value="6hp_glycosidase-like_sf"/>
</dbReference>
<dbReference type="Pfam" id="PF12439">
    <property type="entry name" value="GDE_N"/>
    <property type="match status" value="1"/>
</dbReference>
<dbReference type="GO" id="GO:0004135">
    <property type="term" value="F:amylo-alpha-1,6-glucosidase activity"/>
    <property type="evidence" value="ECO:0007669"/>
    <property type="project" value="InterPro"/>
</dbReference>
<dbReference type="PANTHER" id="PTHR10569:SF2">
    <property type="entry name" value="GLYCOGEN DEBRANCHING ENZYME"/>
    <property type="match status" value="1"/>
</dbReference>
<gene>
    <name evidence="2" type="ORF">FYJ85_17175</name>
</gene>
<dbReference type="InterPro" id="IPR006047">
    <property type="entry name" value="GH13_cat_dom"/>
</dbReference>
<dbReference type="GO" id="GO:0005980">
    <property type="term" value="P:glycogen catabolic process"/>
    <property type="evidence" value="ECO:0007669"/>
    <property type="project" value="InterPro"/>
</dbReference>
<dbReference type="InterPro" id="IPR008928">
    <property type="entry name" value="6-hairpin_glycosidase_sf"/>
</dbReference>
<dbReference type="SMART" id="SM00642">
    <property type="entry name" value="Aamy"/>
    <property type="match status" value="1"/>
</dbReference>
<feature type="domain" description="Glycosyl hydrolase family 13 catalytic" evidence="1">
    <location>
        <begin position="158"/>
        <end position="482"/>
    </location>
</feature>
<dbReference type="Pfam" id="PF06202">
    <property type="entry name" value="GDE_C"/>
    <property type="match status" value="1"/>
</dbReference>
<dbReference type="Gene3D" id="1.50.10.10">
    <property type="match status" value="1"/>
</dbReference>
<proteinExistence type="predicted"/>
<evidence type="ECO:0000313" key="3">
    <source>
        <dbReference type="Proteomes" id="UP000435649"/>
    </source>
</evidence>
<dbReference type="Proteomes" id="UP000435649">
    <property type="component" value="Unassembled WGS sequence"/>
</dbReference>
<accession>A0A844G7C2</accession>
<name>A0A844G7C2_9BACT</name>
<dbReference type="SUPFAM" id="SSF48208">
    <property type="entry name" value="Six-hairpin glycosidases"/>
    <property type="match status" value="1"/>
</dbReference>
<evidence type="ECO:0000313" key="2">
    <source>
        <dbReference type="EMBL" id="MST98772.1"/>
    </source>
</evidence>
<protein>
    <submittedName>
        <fullName evidence="2">Glycogen debranching protein</fullName>
    </submittedName>
</protein>